<proteinExistence type="predicted"/>
<dbReference type="InterPro" id="IPR028928">
    <property type="entry name" value="CC2D2AN-C2"/>
</dbReference>
<feature type="domain" description="CC2D2A N-terminal C2" evidence="2">
    <location>
        <begin position="442"/>
        <end position="600"/>
    </location>
</feature>
<feature type="region of interest" description="Disordered" evidence="1">
    <location>
        <begin position="1"/>
        <end position="90"/>
    </location>
</feature>
<dbReference type="GO" id="GO:1905515">
    <property type="term" value="P:non-motile cilium assembly"/>
    <property type="evidence" value="ECO:0007669"/>
    <property type="project" value="TreeGrafter"/>
</dbReference>
<name>A0A0P1AM59_PLAHL</name>
<protein>
    <submittedName>
        <fullName evidence="4">C2 Ca2-binding motif-containing protein</fullName>
    </submittedName>
</protein>
<dbReference type="STRING" id="4781.A0A0P1AM59"/>
<dbReference type="OrthoDB" id="2162143at2759"/>
<dbReference type="GO" id="GO:0035869">
    <property type="term" value="C:ciliary transition zone"/>
    <property type="evidence" value="ECO:0007669"/>
    <property type="project" value="TreeGrafter"/>
</dbReference>
<feature type="compositionally biased region" description="Basic and acidic residues" evidence="1">
    <location>
        <begin position="78"/>
        <end position="89"/>
    </location>
</feature>
<feature type="compositionally biased region" description="Basic and acidic residues" evidence="1">
    <location>
        <begin position="1"/>
        <end position="15"/>
    </location>
</feature>
<dbReference type="Pfam" id="PF24656">
    <property type="entry name" value="CEPT76_peptidase"/>
    <property type="match status" value="1"/>
</dbReference>
<evidence type="ECO:0000313" key="4">
    <source>
        <dbReference type="EMBL" id="CEG42249.1"/>
    </source>
</evidence>
<dbReference type="RefSeq" id="XP_024578618.1">
    <property type="nucleotide sequence ID" value="XM_024728108.1"/>
</dbReference>
<evidence type="ECO:0000256" key="1">
    <source>
        <dbReference type="SAM" id="MobiDB-lite"/>
    </source>
</evidence>
<feature type="compositionally biased region" description="Polar residues" evidence="1">
    <location>
        <begin position="53"/>
        <end position="71"/>
    </location>
</feature>
<organism evidence="4 5">
    <name type="scientific">Plasmopara halstedii</name>
    <name type="common">Downy mildew of sunflower</name>
    <dbReference type="NCBI Taxonomy" id="4781"/>
    <lineage>
        <taxon>Eukaryota</taxon>
        <taxon>Sar</taxon>
        <taxon>Stramenopiles</taxon>
        <taxon>Oomycota</taxon>
        <taxon>Peronosporomycetes</taxon>
        <taxon>Peronosporales</taxon>
        <taxon>Peronosporaceae</taxon>
        <taxon>Plasmopara</taxon>
    </lineage>
</organism>
<dbReference type="InterPro" id="IPR052434">
    <property type="entry name" value="Tectonic-like_complex_comp"/>
</dbReference>
<dbReference type="OMA" id="HWPTACT"/>
<evidence type="ECO:0000259" key="2">
    <source>
        <dbReference type="Pfam" id="PF15625"/>
    </source>
</evidence>
<evidence type="ECO:0000313" key="5">
    <source>
        <dbReference type="Proteomes" id="UP000054928"/>
    </source>
</evidence>
<dbReference type="GeneID" id="36407597"/>
<dbReference type="PANTHER" id="PTHR20837:SF0">
    <property type="entry name" value="COILED-COIL AND C2 DOMAIN-CONTAINING PROTEIN 2A"/>
    <property type="match status" value="1"/>
</dbReference>
<dbReference type="InterPro" id="IPR056290">
    <property type="entry name" value="CEPT76/DRC7_peptidase-like_dom"/>
</dbReference>
<evidence type="ECO:0000259" key="3">
    <source>
        <dbReference type="Pfam" id="PF24656"/>
    </source>
</evidence>
<feature type="region of interest" description="Disordered" evidence="1">
    <location>
        <begin position="1115"/>
        <end position="1174"/>
    </location>
</feature>
<dbReference type="EMBL" id="CCYD01000610">
    <property type="protein sequence ID" value="CEG42249.1"/>
    <property type="molecule type" value="Genomic_DNA"/>
</dbReference>
<accession>A0A0P1AM59</accession>
<feature type="compositionally biased region" description="Low complexity" evidence="1">
    <location>
        <begin position="1115"/>
        <end position="1134"/>
    </location>
</feature>
<dbReference type="Pfam" id="PF15625">
    <property type="entry name" value="CC2D2AN-C2"/>
    <property type="match status" value="1"/>
</dbReference>
<dbReference type="Proteomes" id="UP000054928">
    <property type="component" value="Unassembled WGS sequence"/>
</dbReference>
<dbReference type="PANTHER" id="PTHR20837">
    <property type="entry name" value="CENTROSOMAL PROTEIN-RELATED"/>
    <property type="match status" value="1"/>
</dbReference>
<reference evidence="5" key="1">
    <citation type="submission" date="2014-09" db="EMBL/GenBank/DDBJ databases">
        <authorList>
            <person name="Sharma Rahul"/>
            <person name="Thines Marco"/>
        </authorList>
    </citation>
    <scope>NUCLEOTIDE SEQUENCE [LARGE SCALE GENOMIC DNA]</scope>
</reference>
<sequence length="1612" mass="183912">MANDHAEEMELRPLTDEMDSSKFNSQNKTKSSKIAKRNTEKTSHRHQHDYKRTQTNNRFLRTTPGQSNNVDFSEPDGDGEKSDNNHGRPDLNFLTHKATVISENFMDKVIVNRTVFCGEWFQHRRSLAPAWHDFLKQLRLQEVSGRFVCEKKKRWMFLGNSTLDRLEERFEREFTVTEANGRNGKQERPDMLIKKLLSQSENSLSRRPIAAHDDVVDTTTVQLADAQNDSHDLKNSAPTFAILKLFLDRIMLDDHPTFTVADRLTAQLRALYRAYNRMQQLQPWQLSLQRLEDFYFQSTNKPERLAKYSLSTKQLTQELQQLVINLEALNQLHFQILTKVEQLHIAETHSGTGISVHIKRLQRKQLIDLSRVGAVVGLLESYTNHQQNEAARCDNNKQLLAVKQLSNSLSSILSASAYFLQTVLQLKENRKHQFSLSESSSRPQIYVIIRVNGKIACKTKVQACNHGEVRFFENLSLIVPFFPSSIFAEVYERRKLMRDKILSTGTFPMLIPGQTAVRPVAVTRQNFEEWGDDDVKNLVPVASITPSDEWYEFGSTTSISRKRWHSSFDNELRMNQTNRYTHGRLHLRMSWVSDQQNSSMTAYLPPKRLDIAYKHDNLTSKVQLIGKSASHSLKESSRILSNFSFSEEEDCNRVDQSRCLNLDPINPDNMQAQRLQRDFPQQKKEAQVFDFNGRIFFQTSNEIKFFAGSGRGLTKRNRLIQIRDQEYASRHGNSVSNALACQDKVGVRRWEPEGAVFDEPLPLLEHELLTDKRLLRHLRPELRAFDRRLLYDSTKHAEVSIVQRYRVQQLVRIQDFRERVRQAKRLSNLNTDQITQEGQVNRPKPLTAIVQENPLPMFPGSLDLSAIKKLLAPRRRLRPRLKVPAPCQSVAHWPTACTLYIQLHKAINVPVRVKRSGHLERTVTTGSRHRNLLQRMKKSPRMLLIPSSGENDTMPREDNLLEYESHIFVQINFQGKVRQTTRATIVGSFDKQDDSIGANASWMETVAFPFHPPRDDWSPDGIESTREVIRFSIFDQVTRPASMSMDEDLHNGEEQFGSQTRALHRENCFLGSLEIPFLTVYQAGRFEGSLRCQMPVEHLGYANLSVNTASKATSSTMATLSDPPSAASSCSEAPQQLRSRDAPMYSPDRQRRLSLKKTQAPKAEFIDSNGSDGGDELKVRKVTRESTLLKVTLLLDPALPVNTPTRNCTDSIATSKENSQNKAIFAHAQRWITNVKSSAPANAVSCRNYNVFVRNLKHGATFLSQFLRAQSPPKELQDAPLLALVHYVSLIPSLDDCVADTEEKDVWNTSHEVLAMGAGDNEEHAVLLANYFMWYDHRYHNGGSSHSKIYLVFGNAIPDGNIVYVLREQEIWNARTGVGYAISDPHCPLRDVSLVASSTNVFANIQPLAFTCNSSTGNVNWNIENNLKCWKPFFSTDSIIVPLPSVQHRKLVYRETSPEFVNEAEVELKKILKLAVRRWRSTHFATIFNEAASLQLRNHLIMLECEATNQNGSKSTLATPTTSASKLVSSPRATTKLKQEPQLTFTMPVPNVNSGVAVLREMQRSHEVCGIPLHLSLTNIPQVLKIVQNTVRAAFQIRVYFLSCLVFRNNER</sequence>
<feature type="domain" description="CEP76/DRC7 peptidase-like" evidence="3">
    <location>
        <begin position="1305"/>
        <end position="1433"/>
    </location>
</feature>
<dbReference type="GO" id="GO:1904491">
    <property type="term" value="P:protein localization to ciliary transition zone"/>
    <property type="evidence" value="ECO:0007669"/>
    <property type="project" value="TreeGrafter"/>
</dbReference>
<keyword evidence="5" id="KW-1185">Reference proteome</keyword>